<feature type="region of interest" description="Disordered" evidence="1">
    <location>
        <begin position="1"/>
        <end position="21"/>
    </location>
</feature>
<protein>
    <submittedName>
        <fullName evidence="2">Uncharacterized protein</fullName>
    </submittedName>
</protein>
<dbReference type="AlphaFoldDB" id="A0A0K2U9R7"/>
<organism evidence="2">
    <name type="scientific">Lepeophtheirus salmonis</name>
    <name type="common">Salmon louse</name>
    <name type="synonym">Caligus salmonis</name>
    <dbReference type="NCBI Taxonomy" id="72036"/>
    <lineage>
        <taxon>Eukaryota</taxon>
        <taxon>Metazoa</taxon>
        <taxon>Ecdysozoa</taxon>
        <taxon>Arthropoda</taxon>
        <taxon>Crustacea</taxon>
        <taxon>Multicrustacea</taxon>
        <taxon>Hexanauplia</taxon>
        <taxon>Copepoda</taxon>
        <taxon>Siphonostomatoida</taxon>
        <taxon>Caligidae</taxon>
        <taxon>Lepeophtheirus</taxon>
    </lineage>
</organism>
<name>A0A0K2U9R7_LEPSM</name>
<sequence length="72" mass="8185">KVEVNSGVSINNQTSRKQDRQYNIQTQDDLLTEIIPADKISDWNHLKPKLELLTLLNRGNKLSKSASVIRTP</sequence>
<proteinExistence type="predicted"/>
<feature type="non-terminal residue" evidence="2">
    <location>
        <position position="1"/>
    </location>
</feature>
<evidence type="ECO:0000256" key="1">
    <source>
        <dbReference type="SAM" id="MobiDB-lite"/>
    </source>
</evidence>
<dbReference type="EMBL" id="HACA01017080">
    <property type="protein sequence ID" value="CDW34441.1"/>
    <property type="molecule type" value="Transcribed_RNA"/>
</dbReference>
<reference evidence="2" key="1">
    <citation type="submission" date="2014-05" db="EMBL/GenBank/DDBJ databases">
        <authorList>
            <person name="Chronopoulou M."/>
        </authorList>
    </citation>
    <scope>NUCLEOTIDE SEQUENCE</scope>
    <source>
        <tissue evidence="2">Whole organism</tissue>
    </source>
</reference>
<accession>A0A0K2U9R7</accession>
<evidence type="ECO:0000313" key="2">
    <source>
        <dbReference type="EMBL" id="CDW34441.1"/>
    </source>
</evidence>